<name>A0A2A9EVN4_9MICO</name>
<dbReference type="AlphaFoldDB" id="A0A2A9EVN4"/>
<feature type="compositionally biased region" description="Basic and acidic residues" evidence="1">
    <location>
        <begin position="107"/>
        <end position="118"/>
    </location>
</feature>
<evidence type="ECO:0000256" key="2">
    <source>
        <dbReference type="SAM" id="Phobius"/>
    </source>
</evidence>
<organism evidence="3 4">
    <name type="scientific">Isoptericola jiangsuensis</name>
    <dbReference type="NCBI Taxonomy" id="548579"/>
    <lineage>
        <taxon>Bacteria</taxon>
        <taxon>Bacillati</taxon>
        <taxon>Actinomycetota</taxon>
        <taxon>Actinomycetes</taxon>
        <taxon>Micrococcales</taxon>
        <taxon>Promicromonosporaceae</taxon>
        <taxon>Isoptericola</taxon>
    </lineage>
</organism>
<reference evidence="3 4" key="1">
    <citation type="submission" date="2017-10" db="EMBL/GenBank/DDBJ databases">
        <title>Sequencing the genomes of 1000 actinobacteria strains.</title>
        <authorList>
            <person name="Klenk H.-P."/>
        </authorList>
    </citation>
    <scope>NUCLEOTIDE SEQUENCE [LARGE SCALE GENOMIC DNA]</scope>
    <source>
        <strain evidence="3 4">DSM 21863</strain>
    </source>
</reference>
<dbReference type="Proteomes" id="UP000224130">
    <property type="component" value="Unassembled WGS sequence"/>
</dbReference>
<dbReference type="OrthoDB" id="4229919at2"/>
<evidence type="ECO:0000256" key="1">
    <source>
        <dbReference type="SAM" id="MobiDB-lite"/>
    </source>
</evidence>
<feature type="transmembrane region" description="Helical" evidence="2">
    <location>
        <begin position="30"/>
        <end position="47"/>
    </location>
</feature>
<protein>
    <recommendedName>
        <fullName evidence="5">DUF3099 family protein</fullName>
    </recommendedName>
</protein>
<accession>A0A2A9EVN4</accession>
<proteinExistence type="predicted"/>
<evidence type="ECO:0000313" key="4">
    <source>
        <dbReference type="Proteomes" id="UP000224130"/>
    </source>
</evidence>
<dbReference type="RefSeq" id="WP_098463393.1">
    <property type="nucleotide sequence ID" value="NZ_PDJJ01000001.1"/>
</dbReference>
<comment type="caution">
    <text evidence="3">The sequence shown here is derived from an EMBL/GenBank/DDBJ whole genome shotgun (WGS) entry which is preliminary data.</text>
</comment>
<dbReference type="EMBL" id="PDJJ01000001">
    <property type="protein sequence ID" value="PFG42958.1"/>
    <property type="molecule type" value="Genomic_DNA"/>
</dbReference>
<evidence type="ECO:0000313" key="3">
    <source>
        <dbReference type="EMBL" id="PFG42958.1"/>
    </source>
</evidence>
<feature type="transmembrane region" description="Helical" evidence="2">
    <location>
        <begin position="53"/>
        <end position="72"/>
    </location>
</feature>
<dbReference type="Pfam" id="PF11298">
    <property type="entry name" value="DUF3099"/>
    <property type="match status" value="1"/>
</dbReference>
<gene>
    <name evidence="3" type="ORF">ATJ88_1635</name>
</gene>
<keyword evidence="2" id="KW-0812">Transmembrane</keyword>
<sequence length="118" mass="13150">MGTHDPSEVHSITSAPATLAEDQWRRMRQYLVQMGVRIVLIFLAVLFARGSWLMWVCIAGAVVLPYTAVILANAGRDRTVHEVETLPPPMPREIENGPLPEPPPGHRVVDHDDSPEDH</sequence>
<keyword evidence="4" id="KW-1185">Reference proteome</keyword>
<dbReference type="InterPro" id="IPR021449">
    <property type="entry name" value="DUF3099"/>
</dbReference>
<evidence type="ECO:0008006" key="5">
    <source>
        <dbReference type="Google" id="ProtNLM"/>
    </source>
</evidence>
<keyword evidence="2" id="KW-0472">Membrane</keyword>
<feature type="region of interest" description="Disordered" evidence="1">
    <location>
        <begin position="84"/>
        <end position="118"/>
    </location>
</feature>
<keyword evidence="2" id="KW-1133">Transmembrane helix</keyword>